<dbReference type="InterPro" id="IPR036388">
    <property type="entry name" value="WH-like_DNA-bd_sf"/>
</dbReference>
<dbReference type="Gene3D" id="3.40.190.10">
    <property type="entry name" value="Periplasmic binding protein-like II"/>
    <property type="match status" value="2"/>
</dbReference>
<sequence length="293" mass="32735">MFELYQLRYFLAVVETGSFTKAAERACVTQPTLSAGIKKLESGLRVKLFNRSNRRIFLTEAGTQFIERAKSILHQCTLAEVELHEIEAPRVIRLGVLMTIPAARLAALAGGFRRTEPGVVIELSEGTEQEITNKLDSGGVDLALTILRGPQTAATPHRPPVELWEEGYVLALAASHPLAERGRIEGRALANEPTIVRTRCELLSETSRYFTDQNVRPRLVYRTPQDERALMMVAADLGFTTLPESYGLPGIAKLRLEGYDYRRRIGLLHGAPQWNKEKQALVDRFVAFAKAQH</sequence>
<protein>
    <submittedName>
        <fullName evidence="6">LysR family transcriptional regulator</fullName>
    </submittedName>
</protein>
<feature type="domain" description="HTH lysR-type" evidence="5">
    <location>
        <begin position="2"/>
        <end position="59"/>
    </location>
</feature>
<dbReference type="FunFam" id="1.10.10.10:FF:000001">
    <property type="entry name" value="LysR family transcriptional regulator"/>
    <property type="match status" value="1"/>
</dbReference>
<name>A0A9X3Z5Y1_9PROT</name>
<keyword evidence="4" id="KW-0804">Transcription</keyword>
<dbReference type="PANTHER" id="PTHR30346:SF28">
    <property type="entry name" value="HTH-TYPE TRANSCRIPTIONAL REGULATOR CYNR"/>
    <property type="match status" value="1"/>
</dbReference>
<dbReference type="PANTHER" id="PTHR30346">
    <property type="entry name" value="TRANSCRIPTIONAL DUAL REGULATOR HCAR-RELATED"/>
    <property type="match status" value="1"/>
</dbReference>
<dbReference type="GO" id="GO:0003677">
    <property type="term" value="F:DNA binding"/>
    <property type="evidence" value="ECO:0007669"/>
    <property type="project" value="UniProtKB-KW"/>
</dbReference>
<dbReference type="Pfam" id="PF00126">
    <property type="entry name" value="HTH_1"/>
    <property type="match status" value="1"/>
</dbReference>
<dbReference type="GO" id="GO:0032993">
    <property type="term" value="C:protein-DNA complex"/>
    <property type="evidence" value="ECO:0007669"/>
    <property type="project" value="TreeGrafter"/>
</dbReference>
<accession>A0A9X3Z5Y1</accession>
<evidence type="ECO:0000313" key="6">
    <source>
        <dbReference type="EMBL" id="MDA5192571.1"/>
    </source>
</evidence>
<dbReference type="Gene3D" id="1.10.10.10">
    <property type="entry name" value="Winged helix-like DNA-binding domain superfamily/Winged helix DNA-binding domain"/>
    <property type="match status" value="1"/>
</dbReference>
<evidence type="ECO:0000256" key="4">
    <source>
        <dbReference type="ARBA" id="ARBA00023163"/>
    </source>
</evidence>
<organism evidence="6 7">
    <name type="scientific">Govanella unica</name>
    <dbReference type="NCBI Taxonomy" id="2975056"/>
    <lineage>
        <taxon>Bacteria</taxon>
        <taxon>Pseudomonadati</taxon>
        <taxon>Pseudomonadota</taxon>
        <taxon>Alphaproteobacteria</taxon>
        <taxon>Emcibacterales</taxon>
        <taxon>Govanellaceae</taxon>
        <taxon>Govanella</taxon>
    </lineage>
</organism>
<evidence type="ECO:0000259" key="5">
    <source>
        <dbReference type="PROSITE" id="PS50931"/>
    </source>
</evidence>
<reference evidence="6" key="1">
    <citation type="submission" date="2022-08" db="EMBL/GenBank/DDBJ databases">
        <authorList>
            <person name="Vandamme P."/>
            <person name="Hettiarachchi A."/>
            <person name="Peeters C."/>
            <person name="Cnockaert M."/>
            <person name="Carlier A."/>
        </authorList>
    </citation>
    <scope>NUCLEOTIDE SEQUENCE</scope>
    <source>
        <strain evidence="6">LMG 31809</strain>
    </source>
</reference>
<dbReference type="Pfam" id="PF03466">
    <property type="entry name" value="LysR_substrate"/>
    <property type="match status" value="1"/>
</dbReference>
<keyword evidence="3" id="KW-0238">DNA-binding</keyword>
<gene>
    <name evidence="6" type="ORF">NYP16_01180</name>
</gene>
<dbReference type="InterPro" id="IPR000847">
    <property type="entry name" value="LysR_HTH_N"/>
</dbReference>
<proteinExistence type="inferred from homology"/>
<evidence type="ECO:0000256" key="1">
    <source>
        <dbReference type="ARBA" id="ARBA00009437"/>
    </source>
</evidence>
<dbReference type="InterPro" id="IPR005119">
    <property type="entry name" value="LysR_subst-bd"/>
</dbReference>
<dbReference type="Proteomes" id="UP001141619">
    <property type="component" value="Unassembled WGS sequence"/>
</dbReference>
<dbReference type="SUPFAM" id="SSF53850">
    <property type="entry name" value="Periplasmic binding protein-like II"/>
    <property type="match status" value="1"/>
</dbReference>
<dbReference type="CDD" id="cd05466">
    <property type="entry name" value="PBP2_LTTR_substrate"/>
    <property type="match status" value="1"/>
</dbReference>
<evidence type="ECO:0000313" key="7">
    <source>
        <dbReference type="Proteomes" id="UP001141619"/>
    </source>
</evidence>
<dbReference type="EMBL" id="JANWOI010000001">
    <property type="protein sequence ID" value="MDA5192571.1"/>
    <property type="molecule type" value="Genomic_DNA"/>
</dbReference>
<comment type="caution">
    <text evidence="6">The sequence shown here is derived from an EMBL/GenBank/DDBJ whole genome shotgun (WGS) entry which is preliminary data.</text>
</comment>
<dbReference type="PRINTS" id="PR00039">
    <property type="entry name" value="HTHLYSR"/>
</dbReference>
<evidence type="ECO:0000256" key="2">
    <source>
        <dbReference type="ARBA" id="ARBA00023015"/>
    </source>
</evidence>
<keyword evidence="2" id="KW-0805">Transcription regulation</keyword>
<dbReference type="SUPFAM" id="SSF46785">
    <property type="entry name" value="Winged helix' DNA-binding domain"/>
    <property type="match status" value="1"/>
</dbReference>
<evidence type="ECO:0000256" key="3">
    <source>
        <dbReference type="ARBA" id="ARBA00023125"/>
    </source>
</evidence>
<dbReference type="PROSITE" id="PS50931">
    <property type="entry name" value="HTH_LYSR"/>
    <property type="match status" value="1"/>
</dbReference>
<reference evidence="6" key="2">
    <citation type="journal article" date="2023" name="Syst. Appl. Microbiol.">
        <title>Govania unica gen. nov., sp. nov., a rare biosphere bacterium that represents a novel family in the class Alphaproteobacteria.</title>
        <authorList>
            <person name="Vandamme P."/>
            <person name="Peeters C."/>
            <person name="Hettiarachchi A."/>
            <person name="Cnockaert M."/>
            <person name="Carlier A."/>
        </authorList>
    </citation>
    <scope>NUCLEOTIDE SEQUENCE</scope>
    <source>
        <strain evidence="6">LMG 31809</strain>
    </source>
</reference>
<dbReference type="AlphaFoldDB" id="A0A9X3Z5Y1"/>
<dbReference type="RefSeq" id="WP_274942276.1">
    <property type="nucleotide sequence ID" value="NZ_JANWOI010000001.1"/>
</dbReference>
<keyword evidence="7" id="KW-1185">Reference proteome</keyword>
<dbReference type="GO" id="GO:0003700">
    <property type="term" value="F:DNA-binding transcription factor activity"/>
    <property type="evidence" value="ECO:0007669"/>
    <property type="project" value="InterPro"/>
</dbReference>
<dbReference type="InterPro" id="IPR036390">
    <property type="entry name" value="WH_DNA-bd_sf"/>
</dbReference>
<comment type="similarity">
    <text evidence="1">Belongs to the LysR transcriptional regulatory family.</text>
</comment>